<dbReference type="EMBL" id="JBHTCP010000052">
    <property type="protein sequence ID" value="MFC7373571.1"/>
    <property type="molecule type" value="Genomic_DNA"/>
</dbReference>
<dbReference type="Proteomes" id="UP001596549">
    <property type="component" value="Unassembled WGS sequence"/>
</dbReference>
<proteinExistence type="predicted"/>
<evidence type="ECO:0000313" key="2">
    <source>
        <dbReference type="EMBL" id="MFC7373571.1"/>
    </source>
</evidence>
<accession>A0ABW2NVF4</accession>
<evidence type="ECO:0000313" key="3">
    <source>
        <dbReference type="Proteomes" id="UP001596549"/>
    </source>
</evidence>
<keyword evidence="3" id="KW-1185">Reference proteome</keyword>
<feature type="coiled-coil region" evidence="1">
    <location>
        <begin position="11"/>
        <end position="45"/>
    </location>
</feature>
<dbReference type="Pfam" id="PF10737">
    <property type="entry name" value="GerPC"/>
    <property type="match status" value="1"/>
</dbReference>
<comment type="caution">
    <text evidence="2">The sequence shown here is derived from an EMBL/GenBank/DDBJ whole genome shotgun (WGS) entry which is preliminary data.</text>
</comment>
<reference evidence="3" key="1">
    <citation type="journal article" date="2019" name="Int. J. Syst. Evol. Microbiol.">
        <title>The Global Catalogue of Microorganisms (GCM) 10K type strain sequencing project: providing services to taxonomists for standard genome sequencing and annotation.</title>
        <authorList>
            <consortium name="The Broad Institute Genomics Platform"/>
            <consortium name="The Broad Institute Genome Sequencing Center for Infectious Disease"/>
            <person name="Wu L."/>
            <person name="Ma J."/>
        </authorList>
    </citation>
    <scope>NUCLEOTIDE SEQUENCE [LARGE SCALE GENOMIC DNA]</scope>
    <source>
        <strain evidence="3">NBRC 106396</strain>
    </source>
</reference>
<dbReference type="InterPro" id="IPR019673">
    <property type="entry name" value="Spore_germination_GerPC"/>
</dbReference>
<keyword evidence="1" id="KW-0175">Coiled coil</keyword>
<sequence length="210" mass="24402">MNDQFNVYSYIQQVQELVSAQNERIARLEVQVKELSGQIAELKSKPPQNIEYKFDQLKIERLDGTLNIGITPSSDDAKDLVEQFSAGQNTISTGSTEWQTSDPFFSDVRSGLEDYFKEEIIAEVKKLENEMKFPLEESYRIFMVEDIQRQIPERLEHYRIKYDPQDEEGKQMIVQKTKEDVMKSITAFMEHLKKSMTEGGGENEFSSNQH</sequence>
<gene>
    <name evidence="2" type="primary">gerPC</name>
    <name evidence="2" type="ORF">ACFQPF_18160</name>
</gene>
<organism evidence="2 3">
    <name type="scientific">Fictibacillus iocasae</name>
    <dbReference type="NCBI Taxonomy" id="2715437"/>
    <lineage>
        <taxon>Bacteria</taxon>
        <taxon>Bacillati</taxon>
        <taxon>Bacillota</taxon>
        <taxon>Bacilli</taxon>
        <taxon>Bacillales</taxon>
        <taxon>Fictibacillaceae</taxon>
        <taxon>Fictibacillus</taxon>
    </lineage>
</organism>
<protein>
    <submittedName>
        <fullName evidence="2">Spore germination protein GerPC</fullName>
    </submittedName>
</protein>
<name>A0ABW2NVF4_9BACL</name>
<dbReference type="RefSeq" id="WP_379751631.1">
    <property type="nucleotide sequence ID" value="NZ_JBHTCP010000052.1"/>
</dbReference>
<evidence type="ECO:0000256" key="1">
    <source>
        <dbReference type="SAM" id="Coils"/>
    </source>
</evidence>